<feature type="binding site" evidence="9">
    <location>
        <position position="76"/>
    </location>
    <ligand>
        <name>Mg(2+)</name>
        <dbReference type="ChEBI" id="CHEBI:18420"/>
    </ligand>
</feature>
<dbReference type="PANTHER" id="PTHR20857">
    <property type="entry name" value="THIAMINE-PHOSPHATE PYROPHOSPHORYLASE"/>
    <property type="match status" value="1"/>
</dbReference>
<evidence type="ECO:0000259" key="12">
    <source>
        <dbReference type="Pfam" id="PF02581"/>
    </source>
</evidence>
<name>A0ABU3VWS2_9GAMM</name>
<dbReference type="CDD" id="cd00564">
    <property type="entry name" value="TMP_TenI"/>
    <property type="match status" value="1"/>
</dbReference>
<keyword evidence="14" id="KW-1185">Reference proteome</keyword>
<evidence type="ECO:0000256" key="3">
    <source>
        <dbReference type="ARBA" id="ARBA00022723"/>
    </source>
</evidence>
<evidence type="ECO:0000256" key="5">
    <source>
        <dbReference type="ARBA" id="ARBA00022977"/>
    </source>
</evidence>
<evidence type="ECO:0000256" key="11">
    <source>
        <dbReference type="RuleBase" id="RU004253"/>
    </source>
</evidence>
<dbReference type="InterPro" id="IPR034291">
    <property type="entry name" value="TMP_synthase"/>
</dbReference>
<dbReference type="EC" id="2.5.1.3" evidence="9"/>
<comment type="similarity">
    <text evidence="9 10">Belongs to the thiamine-phosphate synthase family.</text>
</comment>
<gene>
    <name evidence="9 13" type="primary">thiE</name>
    <name evidence="13" type="ORF">RYS15_08465</name>
</gene>
<dbReference type="InterPro" id="IPR013785">
    <property type="entry name" value="Aldolase_TIM"/>
</dbReference>
<sequence>MNPAFSKGLRPGLYAITDEQLIPADQLVAAVTAALRGGAVLVQYRDKHSPDSVRLDQASQLQGLCGEAGVPLIINDDPQLAKRVGAAGVHLGQGDQTLTDARNLLGDDALIGITCHGDLELARLAHDQGADYLAFGRFFQSATKPGAPPANRQVLAQARQFGRPTTAIGGITVHNGADLITSGADLLAVVGGLFGPGDVEQRARQFSRLFADHHPLYPFHP</sequence>
<comment type="catalytic activity">
    <reaction evidence="7 9 10">
        <text>2-(2-carboxy-4-methylthiazol-5-yl)ethyl phosphate + 4-amino-2-methyl-5-(diphosphooxymethyl)pyrimidine + 2 H(+) = thiamine phosphate + CO2 + diphosphate</text>
        <dbReference type="Rhea" id="RHEA:47848"/>
        <dbReference type="ChEBI" id="CHEBI:15378"/>
        <dbReference type="ChEBI" id="CHEBI:16526"/>
        <dbReference type="ChEBI" id="CHEBI:33019"/>
        <dbReference type="ChEBI" id="CHEBI:37575"/>
        <dbReference type="ChEBI" id="CHEBI:57841"/>
        <dbReference type="ChEBI" id="CHEBI:62890"/>
        <dbReference type="EC" id="2.5.1.3"/>
    </reaction>
</comment>
<comment type="catalytic activity">
    <reaction evidence="8 9 10">
        <text>2-[(2R,5Z)-2-carboxy-4-methylthiazol-5(2H)-ylidene]ethyl phosphate + 4-amino-2-methyl-5-(diphosphooxymethyl)pyrimidine + 2 H(+) = thiamine phosphate + CO2 + diphosphate</text>
        <dbReference type="Rhea" id="RHEA:47844"/>
        <dbReference type="ChEBI" id="CHEBI:15378"/>
        <dbReference type="ChEBI" id="CHEBI:16526"/>
        <dbReference type="ChEBI" id="CHEBI:33019"/>
        <dbReference type="ChEBI" id="CHEBI:37575"/>
        <dbReference type="ChEBI" id="CHEBI:57841"/>
        <dbReference type="ChEBI" id="CHEBI:62899"/>
        <dbReference type="EC" id="2.5.1.3"/>
    </reaction>
</comment>
<proteinExistence type="inferred from homology"/>
<feature type="binding site" evidence="9">
    <location>
        <position position="95"/>
    </location>
    <ligand>
        <name>Mg(2+)</name>
        <dbReference type="ChEBI" id="CHEBI:18420"/>
    </ligand>
</feature>
<dbReference type="RefSeq" id="WP_316973431.1">
    <property type="nucleotide sequence ID" value="NZ_JAWIIJ010000005.1"/>
</dbReference>
<evidence type="ECO:0000256" key="6">
    <source>
        <dbReference type="ARBA" id="ARBA00047334"/>
    </source>
</evidence>
<dbReference type="InterPro" id="IPR022998">
    <property type="entry name" value="ThiamineP_synth_TenI"/>
</dbReference>
<evidence type="ECO:0000313" key="14">
    <source>
        <dbReference type="Proteomes" id="UP001269819"/>
    </source>
</evidence>
<dbReference type="NCBIfam" id="TIGR00693">
    <property type="entry name" value="thiE"/>
    <property type="match status" value="1"/>
</dbReference>
<feature type="binding site" evidence="9">
    <location>
        <position position="75"/>
    </location>
    <ligand>
        <name>4-amino-2-methyl-5-(diphosphooxymethyl)pyrimidine</name>
        <dbReference type="ChEBI" id="CHEBI:57841"/>
    </ligand>
</feature>
<evidence type="ECO:0000313" key="13">
    <source>
        <dbReference type="EMBL" id="MDV2078716.1"/>
    </source>
</evidence>
<feature type="binding site" evidence="9">
    <location>
        <position position="114"/>
    </location>
    <ligand>
        <name>4-amino-2-methyl-5-(diphosphooxymethyl)pyrimidine</name>
        <dbReference type="ChEBI" id="CHEBI:57841"/>
    </ligand>
</feature>
<evidence type="ECO:0000256" key="8">
    <source>
        <dbReference type="ARBA" id="ARBA00047883"/>
    </source>
</evidence>
<evidence type="ECO:0000256" key="4">
    <source>
        <dbReference type="ARBA" id="ARBA00022842"/>
    </source>
</evidence>
<protein>
    <recommendedName>
        <fullName evidence="9">Thiamine-phosphate synthase</fullName>
        <shortName evidence="9">TP synthase</shortName>
        <shortName evidence="9">TPS</shortName>
        <ecNumber evidence="9">2.5.1.3</ecNumber>
    </recommendedName>
    <alternativeName>
        <fullName evidence="9">Thiamine-phosphate pyrophosphorylase</fullName>
        <shortName evidence="9">TMP pyrophosphorylase</shortName>
        <shortName evidence="9">TMP-PPase</shortName>
    </alternativeName>
</protein>
<feature type="domain" description="Thiamine phosphate synthase/TenI" evidence="12">
    <location>
        <begin position="13"/>
        <end position="192"/>
    </location>
</feature>
<feature type="binding site" evidence="9">
    <location>
        <begin position="141"/>
        <end position="143"/>
    </location>
    <ligand>
        <name>2-[(2R,5Z)-2-carboxy-4-methylthiazol-5(2H)-ylidene]ethyl phosphate</name>
        <dbReference type="ChEBI" id="CHEBI:62899"/>
    </ligand>
</feature>
<dbReference type="Pfam" id="PF02581">
    <property type="entry name" value="TMP-TENI"/>
    <property type="match status" value="1"/>
</dbReference>
<dbReference type="Proteomes" id="UP001269819">
    <property type="component" value="Unassembled WGS sequence"/>
</dbReference>
<dbReference type="EMBL" id="JAWIIJ010000005">
    <property type="protein sequence ID" value="MDV2078716.1"/>
    <property type="molecule type" value="Genomic_DNA"/>
</dbReference>
<dbReference type="Gene3D" id="3.20.20.70">
    <property type="entry name" value="Aldolase class I"/>
    <property type="match status" value="1"/>
</dbReference>
<evidence type="ECO:0000256" key="7">
    <source>
        <dbReference type="ARBA" id="ARBA00047851"/>
    </source>
</evidence>
<keyword evidence="3 9" id="KW-0479">Metal-binding</keyword>
<comment type="cofactor">
    <cofactor evidence="9">
        <name>Mg(2+)</name>
        <dbReference type="ChEBI" id="CHEBI:18420"/>
    </cofactor>
    <text evidence="9">Binds 1 Mg(2+) ion per subunit.</text>
</comment>
<comment type="catalytic activity">
    <reaction evidence="6 9 10">
        <text>4-methyl-5-(2-phosphooxyethyl)-thiazole + 4-amino-2-methyl-5-(diphosphooxymethyl)pyrimidine + H(+) = thiamine phosphate + diphosphate</text>
        <dbReference type="Rhea" id="RHEA:22328"/>
        <dbReference type="ChEBI" id="CHEBI:15378"/>
        <dbReference type="ChEBI" id="CHEBI:33019"/>
        <dbReference type="ChEBI" id="CHEBI:37575"/>
        <dbReference type="ChEBI" id="CHEBI:57841"/>
        <dbReference type="ChEBI" id="CHEBI:58296"/>
        <dbReference type="EC" id="2.5.1.3"/>
    </reaction>
</comment>
<dbReference type="PANTHER" id="PTHR20857:SF15">
    <property type="entry name" value="THIAMINE-PHOSPHATE SYNTHASE"/>
    <property type="match status" value="1"/>
</dbReference>
<feature type="binding site" evidence="9">
    <location>
        <position position="144"/>
    </location>
    <ligand>
        <name>4-amino-2-methyl-5-(diphosphooxymethyl)pyrimidine</name>
        <dbReference type="ChEBI" id="CHEBI:57841"/>
    </ligand>
</feature>
<accession>A0ABU3VWS2</accession>
<comment type="function">
    <text evidence="9">Condenses 4-methyl-5-(beta-hydroxyethyl)thiazole monophosphate (THZ-P) and 2-methyl-4-amino-5-hydroxymethyl pyrimidine pyrophosphate (HMP-PP) to form thiamine monophosphate (TMP).</text>
</comment>
<evidence type="ECO:0000256" key="9">
    <source>
        <dbReference type="HAMAP-Rule" id="MF_00097"/>
    </source>
</evidence>
<dbReference type="GO" id="GO:0004789">
    <property type="term" value="F:thiamine-phosphate diphosphorylase activity"/>
    <property type="evidence" value="ECO:0007669"/>
    <property type="project" value="UniProtKB-EC"/>
</dbReference>
<comment type="caution">
    <text evidence="13">The sequence shown here is derived from an EMBL/GenBank/DDBJ whole genome shotgun (WGS) entry which is preliminary data.</text>
</comment>
<evidence type="ECO:0000256" key="1">
    <source>
        <dbReference type="ARBA" id="ARBA00005165"/>
    </source>
</evidence>
<dbReference type="InterPro" id="IPR036206">
    <property type="entry name" value="ThiamineP_synth_sf"/>
</dbReference>
<feature type="binding site" evidence="9">
    <location>
        <begin position="43"/>
        <end position="47"/>
    </location>
    <ligand>
        <name>4-amino-2-methyl-5-(diphosphooxymethyl)pyrimidine</name>
        <dbReference type="ChEBI" id="CHEBI:57841"/>
    </ligand>
</feature>
<comment type="caution">
    <text evidence="9">Lacks conserved residue(s) required for the propagation of feature annotation.</text>
</comment>
<reference evidence="13 14" key="1">
    <citation type="submission" date="2023-10" db="EMBL/GenBank/DDBJ databases">
        <title>Characteristics and mechanism of a salt-tolerant marine origin heterotrophic nitrifying- aerobic denitrifying bacteria Marinobacter xestospongiae HN1.</title>
        <authorList>
            <person name="Qi R."/>
        </authorList>
    </citation>
    <scope>NUCLEOTIDE SEQUENCE [LARGE SCALE GENOMIC DNA]</scope>
    <source>
        <strain evidence="13 14">HN1</strain>
    </source>
</reference>
<evidence type="ECO:0000256" key="10">
    <source>
        <dbReference type="RuleBase" id="RU003826"/>
    </source>
</evidence>
<keyword evidence="2 9" id="KW-0808">Transferase</keyword>
<keyword evidence="5 9" id="KW-0784">Thiamine biosynthesis</keyword>
<feature type="binding site" evidence="9">
    <location>
        <position position="170"/>
    </location>
    <ligand>
        <name>2-[(2R,5Z)-2-carboxy-4-methylthiazol-5(2H)-ylidene]ethyl phosphate</name>
        <dbReference type="ChEBI" id="CHEBI:62899"/>
    </ligand>
</feature>
<dbReference type="SUPFAM" id="SSF51391">
    <property type="entry name" value="Thiamin phosphate synthase"/>
    <property type="match status" value="1"/>
</dbReference>
<organism evidence="13 14">
    <name type="scientific">Marinobacter xestospongiae</name>
    <dbReference type="NCBI Taxonomy" id="994319"/>
    <lineage>
        <taxon>Bacteria</taxon>
        <taxon>Pseudomonadati</taxon>
        <taxon>Pseudomonadota</taxon>
        <taxon>Gammaproteobacteria</taxon>
        <taxon>Pseudomonadales</taxon>
        <taxon>Marinobacteraceae</taxon>
        <taxon>Marinobacter</taxon>
    </lineage>
</organism>
<dbReference type="HAMAP" id="MF_00097">
    <property type="entry name" value="TMP_synthase"/>
    <property type="match status" value="1"/>
</dbReference>
<keyword evidence="4 9" id="KW-0460">Magnesium</keyword>
<comment type="pathway">
    <text evidence="1 9 11">Cofactor biosynthesis; thiamine diphosphate biosynthesis; thiamine phosphate from 4-amino-2-methyl-5-diphosphomethylpyrimidine and 4-methyl-5-(2-phosphoethyl)-thiazole: step 1/1.</text>
</comment>
<evidence type="ECO:0000256" key="2">
    <source>
        <dbReference type="ARBA" id="ARBA00022679"/>
    </source>
</evidence>